<keyword evidence="1" id="KW-0732">Signal</keyword>
<dbReference type="RefSeq" id="WP_015332342.1">
    <property type="nucleotide sequence ID" value="NC_020054.1"/>
</dbReference>
<dbReference type="PATRIC" id="fig|1166018.3.peg.5010"/>
<protein>
    <recommendedName>
        <fullName evidence="4">Ig-like domain-containing protein</fullName>
    </recommendedName>
</protein>
<evidence type="ECO:0008006" key="4">
    <source>
        <dbReference type="Google" id="ProtNLM"/>
    </source>
</evidence>
<dbReference type="OrthoDB" id="7177295at2"/>
<feature type="signal peptide" evidence="1">
    <location>
        <begin position="1"/>
        <end position="16"/>
    </location>
</feature>
<dbReference type="AlphaFoldDB" id="I0KAU0"/>
<sequence length="604" mass="64048">MKRILLFWLLASSAWAQGPRMTYTPTQVLNLTATTSCCTGYTITRTTPSTRINNLGVIEPVSTNTARIEYDATTFSTTQNLLTQSESYNTSDWAKTNVSVVSSTTIAGPLGGSVPKIVESSATGGHVVLQSSNAAGIYCWSVYAKAGERNWLWLYFGGISGGSAWFDLTNGVVGTNESGVAAQITFIANGWYRCSITKLNSAAAHTGVAFASSLVSGTGSYTGDGSSGLYVTAAQLETGAFPNTYRSTTTSSVGMVTYAKPLGLLIEEGRTNQLTFSQALTNGAWGKGAQVVVTQAAGISPFGDNNTFQLTAVAGTGNTYVRQGFSVTLGTTYTFSAYVKKVNWSYVGIRAGNTSTYANIAFNFDTQSFPTPVSGYTTGWKYVGNGWYRVWVTHTITATDVGNILAGLAISDIGNNEVRTYSGGEAVWVTGCQLEIGAFPTSYIPATGAAVTRNAEDLKTASVSWFNKYQGTILVDVTPIGALSNKGMFGFTDGTLNNRIDLRANAGQPYISVGGVNQLVPGSIGTNGFVSNRYGFTYRVGSSQLVRNGGTINTAIPTSLPTAINLFQLGNMDGNTGQTFSGYITSFRYYPLSHAGRQIQAWTN</sequence>
<organism evidence="2 3">
    <name type="scientific">Fibrella aestuarina BUZ 2</name>
    <dbReference type="NCBI Taxonomy" id="1166018"/>
    <lineage>
        <taxon>Bacteria</taxon>
        <taxon>Pseudomonadati</taxon>
        <taxon>Bacteroidota</taxon>
        <taxon>Cytophagia</taxon>
        <taxon>Cytophagales</taxon>
        <taxon>Spirosomataceae</taxon>
        <taxon>Fibrella</taxon>
    </lineage>
</organism>
<evidence type="ECO:0000256" key="1">
    <source>
        <dbReference type="SAM" id="SignalP"/>
    </source>
</evidence>
<dbReference type="HOGENOM" id="CLU_451821_0_0_10"/>
<evidence type="ECO:0000313" key="3">
    <source>
        <dbReference type="Proteomes" id="UP000011058"/>
    </source>
</evidence>
<evidence type="ECO:0000313" key="2">
    <source>
        <dbReference type="EMBL" id="CCH01243.1"/>
    </source>
</evidence>
<dbReference type="STRING" id="1166018.FAES_3234"/>
<keyword evidence="3" id="KW-1185">Reference proteome</keyword>
<proteinExistence type="predicted"/>
<accession>I0KAU0</accession>
<name>I0KAU0_9BACT</name>
<feature type="chain" id="PRO_5003631250" description="Ig-like domain-containing protein" evidence="1">
    <location>
        <begin position="17"/>
        <end position="604"/>
    </location>
</feature>
<gene>
    <name evidence="2" type="ORF">FAES_3234</name>
</gene>
<dbReference type="eggNOG" id="ENOG5030K65">
    <property type="taxonomic scope" value="Bacteria"/>
</dbReference>
<reference evidence="2 3" key="1">
    <citation type="journal article" date="2012" name="J. Bacteriol.">
        <title>Genome Sequence of Fibrella aestuarina BUZ 2T, a Filamentous Marine Bacterium.</title>
        <authorList>
            <person name="Filippini M."/>
            <person name="Qi W."/>
            <person name="Blom J."/>
            <person name="Goesmann A."/>
            <person name="Smits T.H."/>
            <person name="Bagheri H.C."/>
        </authorList>
    </citation>
    <scope>NUCLEOTIDE SEQUENCE [LARGE SCALE GENOMIC DNA]</scope>
    <source>
        <strain evidence="3">BUZ 2T</strain>
    </source>
</reference>
<dbReference type="Proteomes" id="UP000011058">
    <property type="component" value="Chromosome"/>
</dbReference>
<dbReference type="EMBL" id="HE796683">
    <property type="protein sequence ID" value="CCH01243.1"/>
    <property type="molecule type" value="Genomic_DNA"/>
</dbReference>
<dbReference type="KEGG" id="fae:FAES_3234"/>